<keyword evidence="10" id="KW-1185">Reference proteome</keyword>
<gene>
    <name evidence="7" type="primary">tpiA</name>
    <name evidence="9" type="ORF">HNQ61_004626</name>
</gene>
<evidence type="ECO:0000256" key="7">
    <source>
        <dbReference type="HAMAP-Rule" id="MF_00147"/>
    </source>
</evidence>
<organism evidence="9 10">
    <name type="scientific">Longimicrobium terrae</name>
    <dbReference type="NCBI Taxonomy" id="1639882"/>
    <lineage>
        <taxon>Bacteria</taxon>
        <taxon>Pseudomonadati</taxon>
        <taxon>Gemmatimonadota</taxon>
        <taxon>Longimicrobiia</taxon>
        <taxon>Longimicrobiales</taxon>
        <taxon>Longimicrobiaceae</taxon>
        <taxon>Longimicrobium</taxon>
    </lineage>
</organism>
<keyword evidence="4 7" id="KW-0963">Cytoplasm</keyword>
<dbReference type="InterPro" id="IPR013785">
    <property type="entry name" value="Aldolase_TIM"/>
</dbReference>
<keyword evidence="6 7" id="KW-0413">Isomerase</keyword>
<dbReference type="GO" id="GO:0046166">
    <property type="term" value="P:glyceraldehyde-3-phosphate biosynthetic process"/>
    <property type="evidence" value="ECO:0007669"/>
    <property type="project" value="TreeGrafter"/>
</dbReference>
<dbReference type="CDD" id="cd00311">
    <property type="entry name" value="TIM"/>
    <property type="match status" value="1"/>
</dbReference>
<accession>A0A841H4L8</accession>
<evidence type="ECO:0000256" key="8">
    <source>
        <dbReference type="RuleBase" id="RU363013"/>
    </source>
</evidence>
<reference evidence="9 10" key="1">
    <citation type="submission" date="2020-08" db="EMBL/GenBank/DDBJ databases">
        <title>Genomic Encyclopedia of Type Strains, Phase IV (KMG-IV): sequencing the most valuable type-strain genomes for metagenomic binning, comparative biology and taxonomic classification.</title>
        <authorList>
            <person name="Goeker M."/>
        </authorList>
    </citation>
    <scope>NUCLEOTIDE SEQUENCE [LARGE SCALE GENOMIC DNA]</scope>
    <source>
        <strain evidence="9 10">DSM 29007</strain>
    </source>
</reference>
<comment type="catalytic activity">
    <reaction evidence="7 8">
        <text>D-glyceraldehyde 3-phosphate = dihydroxyacetone phosphate</text>
        <dbReference type="Rhea" id="RHEA:18585"/>
        <dbReference type="ChEBI" id="CHEBI:57642"/>
        <dbReference type="ChEBI" id="CHEBI:59776"/>
        <dbReference type="EC" id="5.3.1.1"/>
    </reaction>
</comment>
<dbReference type="InterPro" id="IPR035990">
    <property type="entry name" value="TIM_sf"/>
</dbReference>
<evidence type="ECO:0000256" key="4">
    <source>
        <dbReference type="ARBA" id="ARBA00022490"/>
    </source>
</evidence>
<comment type="subunit">
    <text evidence="7 8">Homodimer.</text>
</comment>
<evidence type="ECO:0000256" key="6">
    <source>
        <dbReference type="ARBA" id="ARBA00023235"/>
    </source>
</evidence>
<dbReference type="UniPathway" id="UPA00138"/>
<dbReference type="InterPro" id="IPR022896">
    <property type="entry name" value="TrioseP_Isoase_bac/euk"/>
</dbReference>
<dbReference type="EC" id="5.3.1.1" evidence="7 8"/>
<keyword evidence="3 7" id="KW-0312">Gluconeogenesis</keyword>
<comment type="subcellular location">
    <subcellularLocation>
        <location evidence="7 8">Cytoplasm</location>
    </subcellularLocation>
</comment>
<evidence type="ECO:0000313" key="9">
    <source>
        <dbReference type="EMBL" id="MBB6072960.1"/>
    </source>
</evidence>
<comment type="function">
    <text evidence="7">Involved in the gluconeogenesis. Catalyzes stereospecifically the conversion of dihydroxyacetone phosphate (DHAP) to D-glyceraldehyde-3-phosphate (G3P).</text>
</comment>
<dbReference type="FunFam" id="3.20.20.70:FF:000016">
    <property type="entry name" value="Triosephosphate isomerase"/>
    <property type="match status" value="1"/>
</dbReference>
<dbReference type="EMBL" id="JACHIA010000020">
    <property type="protein sequence ID" value="MBB6072960.1"/>
    <property type="molecule type" value="Genomic_DNA"/>
</dbReference>
<dbReference type="SUPFAM" id="SSF51351">
    <property type="entry name" value="Triosephosphate isomerase (TIM)"/>
    <property type="match status" value="1"/>
</dbReference>
<comment type="pathway">
    <text evidence="1 7 8">Carbohydrate degradation; glycolysis; D-glyceraldehyde 3-phosphate from glycerone phosphate: step 1/1.</text>
</comment>
<dbReference type="HAMAP" id="MF_00147_B">
    <property type="entry name" value="TIM_B"/>
    <property type="match status" value="1"/>
</dbReference>
<keyword evidence="5 7" id="KW-0324">Glycolysis</keyword>
<proteinExistence type="inferred from homology"/>
<dbReference type="Pfam" id="PF00121">
    <property type="entry name" value="TIM"/>
    <property type="match status" value="1"/>
</dbReference>
<dbReference type="PROSITE" id="PS51440">
    <property type="entry name" value="TIM_2"/>
    <property type="match status" value="1"/>
</dbReference>
<evidence type="ECO:0000313" key="10">
    <source>
        <dbReference type="Proteomes" id="UP000582837"/>
    </source>
</evidence>
<dbReference type="RefSeq" id="WP_205762214.1">
    <property type="nucleotide sequence ID" value="NZ_JABDTL010000002.1"/>
</dbReference>
<evidence type="ECO:0000256" key="2">
    <source>
        <dbReference type="ARBA" id="ARBA00007422"/>
    </source>
</evidence>
<comment type="caution">
    <text evidence="9">The sequence shown here is derived from an EMBL/GenBank/DDBJ whole genome shotgun (WGS) entry which is preliminary data.</text>
</comment>
<comment type="similarity">
    <text evidence="2 7 8">Belongs to the triosephosphate isomerase family.</text>
</comment>
<feature type="active site" description="Proton acceptor" evidence="7">
    <location>
        <position position="171"/>
    </location>
</feature>
<feature type="binding site" evidence="7">
    <location>
        <begin position="12"/>
        <end position="14"/>
    </location>
    <ligand>
        <name>substrate</name>
    </ligand>
</feature>
<feature type="active site" description="Electrophile" evidence="7">
    <location>
        <position position="99"/>
    </location>
</feature>
<dbReference type="GO" id="GO:0004807">
    <property type="term" value="F:triose-phosphate isomerase activity"/>
    <property type="evidence" value="ECO:0007669"/>
    <property type="project" value="UniProtKB-UniRule"/>
</dbReference>
<dbReference type="Gene3D" id="3.20.20.70">
    <property type="entry name" value="Aldolase class I"/>
    <property type="match status" value="1"/>
</dbReference>
<dbReference type="InterPro" id="IPR000652">
    <property type="entry name" value="Triosephosphate_isomerase"/>
</dbReference>
<comment type="pathway">
    <text evidence="7 8">Carbohydrate biosynthesis; gluconeogenesis.</text>
</comment>
<dbReference type="InterPro" id="IPR020861">
    <property type="entry name" value="Triosephosphate_isomerase_AS"/>
</dbReference>
<dbReference type="GO" id="GO:0006096">
    <property type="term" value="P:glycolytic process"/>
    <property type="evidence" value="ECO:0007669"/>
    <property type="project" value="UniProtKB-UniRule"/>
</dbReference>
<evidence type="ECO:0000256" key="1">
    <source>
        <dbReference type="ARBA" id="ARBA00004680"/>
    </source>
</evidence>
<dbReference type="AlphaFoldDB" id="A0A841H4L8"/>
<dbReference type="PANTHER" id="PTHR21139">
    <property type="entry name" value="TRIOSEPHOSPHATE ISOMERASE"/>
    <property type="match status" value="1"/>
</dbReference>
<dbReference type="GO" id="GO:0005829">
    <property type="term" value="C:cytosol"/>
    <property type="evidence" value="ECO:0007669"/>
    <property type="project" value="TreeGrafter"/>
</dbReference>
<dbReference type="PROSITE" id="PS00171">
    <property type="entry name" value="TIM_1"/>
    <property type="match status" value="1"/>
</dbReference>
<dbReference type="GO" id="GO:0006094">
    <property type="term" value="P:gluconeogenesis"/>
    <property type="evidence" value="ECO:0007669"/>
    <property type="project" value="UniProtKB-UniRule"/>
</dbReference>
<dbReference type="NCBIfam" id="TIGR00419">
    <property type="entry name" value="tim"/>
    <property type="match status" value="1"/>
</dbReference>
<sequence length="255" mass="26462">MTVTRTRILAGNWKMNHGPSQAARFFADFLPLVEPADGRSVVFFPPAVSFAAAREAVQGRPDVRLGVQNVHWEAGGAFTGELSVSMAADAGAELVLVGHSERRHVFGETIDETVRKTVAVLEGGLDPVLCVGETIDERRADRAEAVVVEQLGPVLAAVPVEHLARLVIAYEPVWAIGTGVTATPADAAAMHAAVRRTLEEVYGAGAAGQVPVLYGGSVKPENAAELMSQPGVDGVLVGGASLDPAGFAAIVRAAG</sequence>
<feature type="binding site" evidence="7">
    <location>
        <position position="217"/>
    </location>
    <ligand>
        <name>substrate</name>
    </ligand>
</feature>
<feature type="binding site" evidence="7">
    <location>
        <position position="177"/>
    </location>
    <ligand>
        <name>substrate</name>
    </ligand>
</feature>
<dbReference type="UniPathway" id="UPA00109">
    <property type="reaction ID" value="UER00189"/>
</dbReference>
<dbReference type="Proteomes" id="UP000582837">
    <property type="component" value="Unassembled WGS sequence"/>
</dbReference>
<dbReference type="PANTHER" id="PTHR21139:SF42">
    <property type="entry name" value="TRIOSEPHOSPHATE ISOMERASE"/>
    <property type="match status" value="1"/>
</dbReference>
<evidence type="ECO:0000256" key="5">
    <source>
        <dbReference type="ARBA" id="ARBA00023152"/>
    </source>
</evidence>
<dbReference type="GO" id="GO:0019563">
    <property type="term" value="P:glycerol catabolic process"/>
    <property type="evidence" value="ECO:0007669"/>
    <property type="project" value="TreeGrafter"/>
</dbReference>
<feature type="binding site" evidence="7">
    <location>
        <begin position="238"/>
        <end position="239"/>
    </location>
    <ligand>
        <name>substrate</name>
    </ligand>
</feature>
<protein>
    <recommendedName>
        <fullName evidence="7 8">Triosephosphate isomerase</fullName>
        <shortName evidence="7">TIM</shortName>
        <shortName evidence="7">TPI</shortName>
        <ecNumber evidence="7 8">5.3.1.1</ecNumber>
    </recommendedName>
    <alternativeName>
        <fullName evidence="7">Triose-phosphate isomerase</fullName>
    </alternativeName>
</protein>
<evidence type="ECO:0000256" key="3">
    <source>
        <dbReference type="ARBA" id="ARBA00022432"/>
    </source>
</evidence>
<name>A0A841H4L8_9BACT</name>